<evidence type="ECO:0008006" key="4">
    <source>
        <dbReference type="Google" id="ProtNLM"/>
    </source>
</evidence>
<accession>A0ABR7EEK3</accession>
<evidence type="ECO:0000313" key="2">
    <source>
        <dbReference type="EMBL" id="MBC5648206.1"/>
    </source>
</evidence>
<dbReference type="RefSeq" id="WP_186857721.1">
    <property type="nucleotide sequence ID" value="NZ_JACOON010000004.1"/>
</dbReference>
<gene>
    <name evidence="2" type="ORF">H8S18_07640</name>
</gene>
<keyword evidence="1" id="KW-0812">Transmembrane</keyword>
<dbReference type="Gene3D" id="3.30.700.10">
    <property type="entry name" value="Glycoprotein, Type 4 Pilin"/>
    <property type="match status" value="1"/>
</dbReference>
<reference evidence="2 3" key="1">
    <citation type="submission" date="2020-08" db="EMBL/GenBank/DDBJ databases">
        <title>Genome public.</title>
        <authorList>
            <person name="Liu C."/>
            <person name="Sun Q."/>
        </authorList>
    </citation>
    <scope>NUCLEOTIDE SEQUENCE [LARGE SCALE GENOMIC DNA]</scope>
    <source>
        <strain evidence="2 3">NSJ-35</strain>
    </source>
</reference>
<sequence length="109" mass="11972">MRGFTLIEPAIIIAVLTVLAALLIPAMLGYLPAAQQQACRLLQNAFCFQAAPCADLRKRMPCNTLRQAACRPMPPALRAERPLLKKMEMAERFPAASIKAATANRPLRL</sequence>
<evidence type="ECO:0000313" key="3">
    <source>
        <dbReference type="Proteomes" id="UP000606889"/>
    </source>
</evidence>
<keyword evidence="3" id="KW-1185">Reference proteome</keyword>
<comment type="caution">
    <text evidence="2">The sequence shown here is derived from an EMBL/GenBank/DDBJ whole genome shotgun (WGS) entry which is preliminary data.</text>
</comment>
<dbReference type="Proteomes" id="UP000606889">
    <property type="component" value="Unassembled WGS sequence"/>
</dbReference>
<keyword evidence="1" id="KW-0472">Membrane</keyword>
<evidence type="ECO:0000256" key="1">
    <source>
        <dbReference type="SAM" id="Phobius"/>
    </source>
</evidence>
<proteinExistence type="predicted"/>
<protein>
    <recommendedName>
        <fullName evidence="4">Prepilin-type N-terminal cleavage/methylation domain-containing protein</fullName>
    </recommendedName>
</protein>
<dbReference type="EMBL" id="JACOON010000004">
    <property type="protein sequence ID" value="MBC5648206.1"/>
    <property type="molecule type" value="Genomic_DNA"/>
</dbReference>
<feature type="transmembrane region" description="Helical" evidence="1">
    <location>
        <begin position="6"/>
        <end position="31"/>
    </location>
</feature>
<keyword evidence="1" id="KW-1133">Transmembrane helix</keyword>
<name>A0ABR7EEK3_9FIRM</name>
<organism evidence="2 3">
    <name type="scientific">Christensenella tenuis</name>
    <dbReference type="NCBI Taxonomy" id="2763033"/>
    <lineage>
        <taxon>Bacteria</taxon>
        <taxon>Bacillati</taxon>
        <taxon>Bacillota</taxon>
        <taxon>Clostridia</taxon>
        <taxon>Christensenellales</taxon>
        <taxon>Christensenellaceae</taxon>
        <taxon>Christensenella</taxon>
    </lineage>
</organism>
<dbReference type="SUPFAM" id="SSF54523">
    <property type="entry name" value="Pili subunits"/>
    <property type="match status" value="1"/>
</dbReference>
<dbReference type="InterPro" id="IPR045584">
    <property type="entry name" value="Pilin-like"/>
</dbReference>